<organism evidence="2 3">
    <name type="scientific">Methylobacterium indicum</name>
    <dbReference type="NCBI Taxonomy" id="1775910"/>
    <lineage>
        <taxon>Bacteria</taxon>
        <taxon>Pseudomonadati</taxon>
        <taxon>Pseudomonadota</taxon>
        <taxon>Alphaproteobacteria</taxon>
        <taxon>Hyphomicrobiales</taxon>
        <taxon>Methylobacteriaceae</taxon>
        <taxon>Methylobacterium</taxon>
    </lineage>
</organism>
<dbReference type="InterPro" id="IPR046981">
    <property type="entry name" value="G1P_cyt_trans"/>
</dbReference>
<name>A0ABR5H8B6_9HYPH</name>
<comment type="caution">
    <text evidence="2">The sequence shown here is derived from an EMBL/GenBank/DDBJ whole genome shotgun (WGS) entry which is preliminary data.</text>
</comment>
<dbReference type="EMBL" id="JTHG01000161">
    <property type="protein sequence ID" value="KMO20911.1"/>
    <property type="molecule type" value="Genomic_DNA"/>
</dbReference>
<sequence length="258" mass="29145">MQVPVVILAGGLGTRLREETETRPKPMVEVGGHPLLWHIMQIYSAHGFKEFIICLGYKGDYIKDYFLNYRARQGSMSIDLATGKFEMHDPSVGESWKVHLLETGQDTMTGGRIKRAAQFLGRRRFMATYGDGVSNIDVRALLAFHESQGRAATISAVRPTSRFGALSLEGDRIQSFDEKPLMGEGWINGGFMVFEPEIVNRIEGDSTILERGPLESLAAEGQLSAYKHDHFWQCMDTVRDLTFLREQWDSGVSPWKIW</sequence>
<dbReference type="CDD" id="cd02524">
    <property type="entry name" value="G1P_cytidylyltransferase"/>
    <property type="match status" value="1"/>
</dbReference>
<keyword evidence="2" id="KW-0548">Nucleotidyltransferase</keyword>
<reference evidence="2 3" key="1">
    <citation type="submission" date="2014-11" db="EMBL/GenBank/DDBJ databases">
        <title>Comparative genomics of Methylobacterium species.</title>
        <authorList>
            <person name="Chaudhry V."/>
            <person name="Patil P.B."/>
        </authorList>
    </citation>
    <scope>NUCLEOTIDE SEQUENCE [LARGE SCALE GENOMIC DNA]</scope>
    <source>
        <strain evidence="2 3">SE3.6</strain>
    </source>
</reference>
<dbReference type="Pfam" id="PF00483">
    <property type="entry name" value="NTP_transferase"/>
    <property type="match status" value="1"/>
</dbReference>
<dbReference type="GO" id="GO:0016779">
    <property type="term" value="F:nucleotidyltransferase activity"/>
    <property type="evidence" value="ECO:0007669"/>
    <property type="project" value="UniProtKB-KW"/>
</dbReference>
<evidence type="ECO:0000313" key="2">
    <source>
        <dbReference type="EMBL" id="KMO20911.1"/>
    </source>
</evidence>
<dbReference type="NCBIfam" id="TIGR02623">
    <property type="entry name" value="G1P_cyt_trans"/>
    <property type="match status" value="1"/>
</dbReference>
<dbReference type="InterPro" id="IPR029044">
    <property type="entry name" value="Nucleotide-diphossugar_trans"/>
</dbReference>
<dbReference type="Proteomes" id="UP000036471">
    <property type="component" value="Unassembled WGS sequence"/>
</dbReference>
<dbReference type="Gene3D" id="3.90.550.10">
    <property type="entry name" value="Spore Coat Polysaccharide Biosynthesis Protein SpsA, Chain A"/>
    <property type="match status" value="1"/>
</dbReference>
<dbReference type="PANTHER" id="PTHR47183">
    <property type="entry name" value="GLUCOSE-1-PHOSPHATE CYTIDYLYLTRANSFERASE-RELATED"/>
    <property type="match status" value="1"/>
</dbReference>
<proteinExistence type="predicted"/>
<dbReference type="InterPro" id="IPR013446">
    <property type="entry name" value="G1P_cyt_trans-like"/>
</dbReference>
<protein>
    <submittedName>
        <fullName evidence="2">Glucose-1-phosphate cytidylyltransferase</fullName>
    </submittedName>
</protein>
<dbReference type="PANTHER" id="PTHR47183:SF1">
    <property type="entry name" value="GLUCOSE-1-PHOSPHATE CYTIDYLYLTRANSFERASE"/>
    <property type="match status" value="1"/>
</dbReference>
<dbReference type="RefSeq" id="WP_048427673.1">
    <property type="nucleotide sequence ID" value="NZ_JTHF01000096.1"/>
</dbReference>
<dbReference type="InterPro" id="IPR005835">
    <property type="entry name" value="NTP_transferase_dom"/>
</dbReference>
<keyword evidence="2" id="KW-0808">Transferase</keyword>
<feature type="domain" description="Nucleotidyl transferase" evidence="1">
    <location>
        <begin position="6"/>
        <end position="214"/>
    </location>
</feature>
<accession>A0ABR5H8B6</accession>
<evidence type="ECO:0000259" key="1">
    <source>
        <dbReference type="Pfam" id="PF00483"/>
    </source>
</evidence>
<keyword evidence="3" id="KW-1185">Reference proteome</keyword>
<dbReference type="SUPFAM" id="SSF53448">
    <property type="entry name" value="Nucleotide-diphospho-sugar transferases"/>
    <property type="match status" value="1"/>
</dbReference>
<gene>
    <name evidence="2" type="ORF">QR79_17440</name>
</gene>
<evidence type="ECO:0000313" key="3">
    <source>
        <dbReference type="Proteomes" id="UP000036471"/>
    </source>
</evidence>